<dbReference type="Gene3D" id="3.40.50.1820">
    <property type="entry name" value="alpha/beta hydrolase"/>
    <property type="match status" value="1"/>
</dbReference>
<reference evidence="6" key="1">
    <citation type="submission" date="2020-04" db="EMBL/GenBank/DDBJ databases">
        <authorList>
            <person name="Alioto T."/>
            <person name="Alioto T."/>
            <person name="Gomez Garrido J."/>
        </authorList>
    </citation>
    <scope>NUCLEOTIDE SEQUENCE</scope>
    <source>
        <strain evidence="6">A484AB</strain>
    </source>
</reference>
<dbReference type="Proteomes" id="UP001152795">
    <property type="component" value="Unassembled WGS sequence"/>
</dbReference>
<evidence type="ECO:0000259" key="5">
    <source>
        <dbReference type="Pfam" id="PF12146"/>
    </source>
</evidence>
<gene>
    <name evidence="6" type="ORF">PACLA_8A036819</name>
</gene>
<feature type="domain" description="Serine aminopeptidase S33" evidence="5">
    <location>
        <begin position="167"/>
        <end position="392"/>
    </location>
</feature>
<sequence>MADILIRFMLSSSSHLSAMLTATWKILLPVCITCNVVILISHYFALGTRNPLIIGGRGKLRKVLEGLSIKVGSYHPTIWTFGGNLQTIFGDLLRSRPIVKYTAEDIETPDGGIVRLDWTSCGDKEPTEETGTVQTDIKKDSDRQQQAEDNIQGSKFENESQNIENESENIVLIVPGLTGSSQSGYVLQFAEAAICLGYRVVVLNHRGITCVPVTYQFSCAANSDDLELVVKHIHQRYPKSRICAVGISLGGMITTNYLVRMSLSNENSGLHAAFVISIPYDSFKAADSLEKPVPCFLFNRFLTRKLQRLFVTNRNALMSKGIYVPEEHAKDAARANTIRQFDAAVIAPMFGYKNVDHYYHASSIVEKPFECIKTPLLCLSADDDPFSPPEQIPAQRIKNCDNVALLLTHTGGHVGFLEGLLPVGRGYMDRVYKEFIKEAFDKL</sequence>
<dbReference type="InterPro" id="IPR050960">
    <property type="entry name" value="AB_hydrolase_4_sf"/>
</dbReference>
<dbReference type="PIRSF" id="PIRSF005211">
    <property type="entry name" value="Ab_hydro_YheT"/>
    <property type="match status" value="1"/>
</dbReference>
<feature type="transmembrane region" description="Helical" evidence="4">
    <location>
        <begin position="26"/>
        <end position="46"/>
    </location>
</feature>
<evidence type="ECO:0000313" key="6">
    <source>
        <dbReference type="EMBL" id="CAB4010124.1"/>
    </source>
</evidence>
<comment type="similarity">
    <text evidence="1">Belongs to the AB hydrolase superfamily. AB hydrolase 4 family.</text>
</comment>
<keyword evidence="7" id="KW-1185">Reference proteome</keyword>
<accession>A0A6S7HWN1</accession>
<feature type="active site" description="Charge relay system" evidence="2">
    <location>
        <position position="413"/>
    </location>
</feature>
<dbReference type="InterPro" id="IPR029058">
    <property type="entry name" value="AB_hydrolase_fold"/>
</dbReference>
<organism evidence="6 7">
    <name type="scientific">Paramuricea clavata</name>
    <name type="common">Red gorgonian</name>
    <name type="synonym">Violescent sea-whip</name>
    <dbReference type="NCBI Taxonomy" id="317549"/>
    <lineage>
        <taxon>Eukaryota</taxon>
        <taxon>Metazoa</taxon>
        <taxon>Cnidaria</taxon>
        <taxon>Anthozoa</taxon>
        <taxon>Octocorallia</taxon>
        <taxon>Malacalcyonacea</taxon>
        <taxon>Plexauridae</taxon>
        <taxon>Paramuricea</taxon>
    </lineage>
</organism>
<dbReference type="GO" id="GO:0008126">
    <property type="term" value="F:acetylesterase activity"/>
    <property type="evidence" value="ECO:0007669"/>
    <property type="project" value="TreeGrafter"/>
</dbReference>
<name>A0A6S7HWN1_PARCT</name>
<feature type="compositionally biased region" description="Basic and acidic residues" evidence="3">
    <location>
        <begin position="136"/>
        <end position="146"/>
    </location>
</feature>
<evidence type="ECO:0000256" key="3">
    <source>
        <dbReference type="SAM" id="MobiDB-lite"/>
    </source>
</evidence>
<keyword evidence="4" id="KW-0812">Transmembrane</keyword>
<comment type="caution">
    <text evidence="6">The sequence shown here is derived from an EMBL/GenBank/DDBJ whole genome shotgun (WGS) entry which is preliminary data.</text>
</comment>
<evidence type="ECO:0000313" key="7">
    <source>
        <dbReference type="Proteomes" id="UP001152795"/>
    </source>
</evidence>
<dbReference type="Pfam" id="PF12146">
    <property type="entry name" value="Hydrolase_4"/>
    <property type="match status" value="1"/>
</dbReference>
<dbReference type="InterPro" id="IPR012020">
    <property type="entry name" value="ABHD4"/>
</dbReference>
<evidence type="ECO:0000256" key="4">
    <source>
        <dbReference type="SAM" id="Phobius"/>
    </source>
</evidence>
<proteinExistence type="inferred from homology"/>
<dbReference type="OrthoDB" id="247542at2759"/>
<dbReference type="PANTHER" id="PTHR10794">
    <property type="entry name" value="ABHYDROLASE DOMAIN-CONTAINING PROTEIN"/>
    <property type="match status" value="1"/>
</dbReference>
<evidence type="ECO:0000256" key="1">
    <source>
        <dbReference type="ARBA" id="ARBA00010884"/>
    </source>
</evidence>
<protein>
    <recommendedName>
        <fullName evidence="5">Serine aminopeptidase S33 domain-containing protein</fullName>
    </recommendedName>
</protein>
<keyword evidence="4" id="KW-0472">Membrane</keyword>
<feature type="active site" description="Charge relay system" evidence="2">
    <location>
        <position position="384"/>
    </location>
</feature>
<dbReference type="AlphaFoldDB" id="A0A6S7HWN1"/>
<feature type="active site" description="Charge relay system" evidence="2">
    <location>
        <position position="248"/>
    </location>
</feature>
<dbReference type="PANTHER" id="PTHR10794:SF63">
    <property type="entry name" value="ALPHA_BETA HYDROLASE 1, ISOFORM A"/>
    <property type="match status" value="1"/>
</dbReference>
<dbReference type="InterPro" id="IPR022742">
    <property type="entry name" value="Hydrolase_4"/>
</dbReference>
<feature type="region of interest" description="Disordered" evidence="3">
    <location>
        <begin position="121"/>
        <end position="161"/>
    </location>
</feature>
<keyword evidence="4" id="KW-1133">Transmembrane helix</keyword>
<dbReference type="EMBL" id="CACRXK020006683">
    <property type="protein sequence ID" value="CAB4010124.1"/>
    <property type="molecule type" value="Genomic_DNA"/>
</dbReference>
<dbReference type="SUPFAM" id="SSF53474">
    <property type="entry name" value="alpha/beta-Hydrolases"/>
    <property type="match status" value="1"/>
</dbReference>
<evidence type="ECO:0000256" key="2">
    <source>
        <dbReference type="PIRSR" id="PIRSR005211-1"/>
    </source>
</evidence>
<dbReference type="GO" id="GO:0047372">
    <property type="term" value="F:monoacylglycerol lipase activity"/>
    <property type="evidence" value="ECO:0007669"/>
    <property type="project" value="TreeGrafter"/>
</dbReference>
<dbReference type="GO" id="GO:0051792">
    <property type="term" value="P:medium-chain fatty acid biosynthetic process"/>
    <property type="evidence" value="ECO:0007669"/>
    <property type="project" value="TreeGrafter"/>
</dbReference>
<dbReference type="GO" id="GO:0051793">
    <property type="term" value="P:medium-chain fatty acid catabolic process"/>
    <property type="evidence" value="ECO:0007669"/>
    <property type="project" value="TreeGrafter"/>
</dbReference>